<gene>
    <name evidence="2" type="ORF">A2226_03010</name>
</gene>
<keyword evidence="1" id="KW-0812">Transmembrane</keyword>
<keyword evidence="1" id="KW-0472">Membrane</keyword>
<evidence type="ECO:0000313" key="2">
    <source>
        <dbReference type="EMBL" id="OHA55666.1"/>
    </source>
</evidence>
<dbReference type="Pfam" id="PF07963">
    <property type="entry name" value="N_methyl"/>
    <property type="match status" value="1"/>
</dbReference>
<reference evidence="2 3" key="1">
    <citation type="journal article" date="2016" name="Nat. Commun.">
        <title>Thousands of microbial genomes shed light on interconnected biogeochemical processes in an aquifer system.</title>
        <authorList>
            <person name="Anantharaman K."/>
            <person name="Brown C.T."/>
            <person name="Hug L.A."/>
            <person name="Sharon I."/>
            <person name="Castelle C.J."/>
            <person name="Probst A.J."/>
            <person name="Thomas B.C."/>
            <person name="Singh A."/>
            <person name="Wilkins M.J."/>
            <person name="Karaoz U."/>
            <person name="Brodie E.L."/>
            <person name="Williams K.H."/>
            <person name="Hubbard S.S."/>
            <person name="Banfield J.F."/>
        </authorList>
    </citation>
    <scope>NUCLEOTIDE SEQUENCE [LARGE SCALE GENOMIC DNA]</scope>
</reference>
<sequence>MLPKKSGFTLIELLVIIAIIGTLASIVLVYLVAGRDKARDARRKADIAQIGRFLSLSCYLPQAGPGEYDLALVANELITQNPQYQSFLNNLPRDPKMGNDSETYYRYIVNDSNRCALYANLEYANEPVTLTNLTEPTAGGGQGVLKGNAVGWNGTDLYFQFSN</sequence>
<dbReference type="PANTHER" id="PTHR30093">
    <property type="entry name" value="GENERAL SECRETION PATHWAY PROTEIN G"/>
    <property type="match status" value="1"/>
</dbReference>
<evidence type="ECO:0000313" key="3">
    <source>
        <dbReference type="Proteomes" id="UP000178936"/>
    </source>
</evidence>
<organism evidence="2 3">
    <name type="scientific">Candidatus Veblenbacteria bacterium RIFOXYA2_FULL_43_9</name>
    <dbReference type="NCBI Taxonomy" id="1802425"/>
    <lineage>
        <taxon>Bacteria</taxon>
        <taxon>Candidatus Vebleniibacteriota</taxon>
    </lineage>
</organism>
<dbReference type="EMBL" id="MHTB01000008">
    <property type="protein sequence ID" value="OHA55666.1"/>
    <property type="molecule type" value="Genomic_DNA"/>
</dbReference>
<dbReference type="Gene3D" id="3.30.700.10">
    <property type="entry name" value="Glycoprotein, Type 4 Pilin"/>
    <property type="match status" value="1"/>
</dbReference>
<dbReference type="AlphaFoldDB" id="A0A1G2Q502"/>
<dbReference type="InterPro" id="IPR045584">
    <property type="entry name" value="Pilin-like"/>
</dbReference>
<comment type="caution">
    <text evidence="2">The sequence shown here is derived from an EMBL/GenBank/DDBJ whole genome shotgun (WGS) entry which is preliminary data.</text>
</comment>
<accession>A0A1G2Q502</accession>
<keyword evidence="1" id="KW-1133">Transmembrane helix</keyword>
<evidence type="ECO:0008006" key="4">
    <source>
        <dbReference type="Google" id="ProtNLM"/>
    </source>
</evidence>
<name>A0A1G2Q502_9BACT</name>
<dbReference type="SUPFAM" id="SSF54523">
    <property type="entry name" value="Pili subunits"/>
    <property type="match status" value="1"/>
</dbReference>
<dbReference type="Proteomes" id="UP000178936">
    <property type="component" value="Unassembled WGS sequence"/>
</dbReference>
<feature type="transmembrane region" description="Helical" evidence="1">
    <location>
        <begin position="6"/>
        <end position="33"/>
    </location>
</feature>
<protein>
    <recommendedName>
        <fullName evidence="4">Type II secretion system protein GspG C-terminal domain-containing protein</fullName>
    </recommendedName>
</protein>
<proteinExistence type="predicted"/>
<dbReference type="PROSITE" id="PS00409">
    <property type="entry name" value="PROKAR_NTER_METHYL"/>
    <property type="match status" value="1"/>
</dbReference>
<evidence type="ECO:0000256" key="1">
    <source>
        <dbReference type="SAM" id="Phobius"/>
    </source>
</evidence>
<dbReference type="NCBIfam" id="TIGR02532">
    <property type="entry name" value="IV_pilin_GFxxxE"/>
    <property type="match status" value="1"/>
</dbReference>
<dbReference type="InterPro" id="IPR012902">
    <property type="entry name" value="N_methyl_site"/>
</dbReference>